<feature type="transmembrane region" description="Helical" evidence="1">
    <location>
        <begin position="25"/>
        <end position="44"/>
    </location>
</feature>
<organism evidence="2 3">
    <name type="scientific">Ferruginibacter yonginensis</name>
    <dbReference type="NCBI Taxonomy" id="1310416"/>
    <lineage>
        <taxon>Bacteria</taxon>
        <taxon>Pseudomonadati</taxon>
        <taxon>Bacteroidota</taxon>
        <taxon>Chitinophagia</taxon>
        <taxon>Chitinophagales</taxon>
        <taxon>Chitinophagaceae</taxon>
        <taxon>Ferruginibacter</taxon>
    </lineage>
</organism>
<dbReference type="Proteomes" id="UP001595907">
    <property type="component" value="Unassembled WGS sequence"/>
</dbReference>
<evidence type="ECO:0000313" key="2">
    <source>
        <dbReference type="EMBL" id="MFC4261990.1"/>
    </source>
</evidence>
<gene>
    <name evidence="2" type="ORF">ACFOWM_03805</name>
</gene>
<keyword evidence="1" id="KW-0472">Membrane</keyword>
<accession>A0ABV8QNY1</accession>
<feature type="transmembrane region" description="Helical" evidence="1">
    <location>
        <begin position="118"/>
        <end position="138"/>
    </location>
</feature>
<dbReference type="RefSeq" id="WP_379707298.1">
    <property type="nucleotide sequence ID" value="NZ_JBHSCZ010000001.1"/>
</dbReference>
<keyword evidence="1" id="KW-0812">Transmembrane</keyword>
<name>A0ABV8QNY1_9BACT</name>
<feature type="transmembrane region" description="Helical" evidence="1">
    <location>
        <begin position="84"/>
        <end position="106"/>
    </location>
</feature>
<proteinExistence type="predicted"/>
<keyword evidence="3" id="KW-1185">Reference proteome</keyword>
<keyword evidence="1" id="KW-1133">Transmembrane helix</keyword>
<dbReference type="EMBL" id="JBHSCZ010000001">
    <property type="protein sequence ID" value="MFC4261990.1"/>
    <property type="molecule type" value="Genomic_DNA"/>
</dbReference>
<evidence type="ECO:0008006" key="4">
    <source>
        <dbReference type="Google" id="ProtNLM"/>
    </source>
</evidence>
<feature type="transmembrane region" description="Helical" evidence="1">
    <location>
        <begin position="144"/>
        <end position="162"/>
    </location>
</feature>
<protein>
    <recommendedName>
        <fullName evidence="4">DUF4064 domain-containing protein</fullName>
    </recommendedName>
</protein>
<evidence type="ECO:0000256" key="1">
    <source>
        <dbReference type="SAM" id="Phobius"/>
    </source>
</evidence>
<comment type="caution">
    <text evidence="2">The sequence shown here is derived from an EMBL/GenBank/DDBJ whole genome shotgun (WGS) entry which is preliminary data.</text>
</comment>
<evidence type="ECO:0000313" key="3">
    <source>
        <dbReference type="Proteomes" id="UP001595907"/>
    </source>
</evidence>
<sequence>MNEYKQDVDQISSELYQTETLPKGLNVLTILTFIGCAFGALFSLGTPWLMKLSKGFVDKAMENSSSLPPEKLAELEKSRAGMEIMMANLTPVLIIGIVGIVLCFVGAMMMRKLKKDGFFIYCAGQIVPVVGNFVLLGLSQFTSIWSYFFALIPFVFIALYAAQRKYLVK</sequence>
<reference evidence="3" key="1">
    <citation type="journal article" date="2019" name="Int. J. Syst. Evol. Microbiol.">
        <title>The Global Catalogue of Microorganisms (GCM) 10K type strain sequencing project: providing services to taxonomists for standard genome sequencing and annotation.</title>
        <authorList>
            <consortium name="The Broad Institute Genomics Platform"/>
            <consortium name="The Broad Institute Genome Sequencing Center for Infectious Disease"/>
            <person name="Wu L."/>
            <person name="Ma J."/>
        </authorList>
    </citation>
    <scope>NUCLEOTIDE SEQUENCE [LARGE SCALE GENOMIC DNA]</scope>
    <source>
        <strain evidence="3">CECT 8289</strain>
    </source>
</reference>